<dbReference type="RefSeq" id="WP_323579040.1">
    <property type="nucleotide sequence ID" value="NZ_JAYGJQ010000003.1"/>
</dbReference>
<dbReference type="Proteomes" id="UP001302274">
    <property type="component" value="Unassembled WGS sequence"/>
</dbReference>
<comment type="caution">
    <text evidence="2">The sequence shown here is derived from an EMBL/GenBank/DDBJ whole genome shotgun (WGS) entry which is preliminary data.</text>
</comment>
<keyword evidence="1" id="KW-0472">Membrane</keyword>
<keyword evidence="1" id="KW-1133">Transmembrane helix</keyword>
<organism evidence="2 3">
    <name type="scientific">Bacteriovorax antarcticus</name>
    <dbReference type="NCBI Taxonomy" id="3088717"/>
    <lineage>
        <taxon>Bacteria</taxon>
        <taxon>Pseudomonadati</taxon>
        <taxon>Bdellovibrionota</taxon>
        <taxon>Bacteriovoracia</taxon>
        <taxon>Bacteriovoracales</taxon>
        <taxon>Bacteriovoracaceae</taxon>
        <taxon>Bacteriovorax</taxon>
    </lineage>
</organism>
<accession>A0ABU5VZR4</accession>
<keyword evidence="3" id="KW-1185">Reference proteome</keyword>
<feature type="transmembrane region" description="Helical" evidence="1">
    <location>
        <begin position="6"/>
        <end position="36"/>
    </location>
</feature>
<proteinExistence type="predicted"/>
<gene>
    <name evidence="2" type="ORF">SHI21_20195</name>
</gene>
<keyword evidence="1" id="KW-0812">Transmembrane</keyword>
<evidence type="ECO:0000313" key="2">
    <source>
        <dbReference type="EMBL" id="MEA9358569.1"/>
    </source>
</evidence>
<dbReference type="Pfam" id="PF13370">
    <property type="entry name" value="Fer4_13"/>
    <property type="match status" value="1"/>
</dbReference>
<evidence type="ECO:0000313" key="3">
    <source>
        <dbReference type="Proteomes" id="UP001302274"/>
    </source>
</evidence>
<reference evidence="2 3" key="1">
    <citation type="submission" date="2023-11" db="EMBL/GenBank/DDBJ databases">
        <title>A Novel Polar Bacteriovorax (B. antarcticus) Isolated from the Biocrust in Antarctica.</title>
        <authorList>
            <person name="Mun W."/>
            <person name="Choi S.Y."/>
            <person name="Mitchell R.J."/>
        </authorList>
    </citation>
    <scope>NUCLEOTIDE SEQUENCE [LARGE SCALE GENOMIC DNA]</scope>
    <source>
        <strain evidence="2 3">PP10</strain>
    </source>
</reference>
<name>A0ABU5VZR4_9BACT</name>
<protein>
    <submittedName>
        <fullName evidence="2">Ferredoxin</fullName>
    </submittedName>
</protein>
<sequence>MSTTYIAMILAILAGIGLLVGIGALSLLSGALNFLFVKPKIEIIKSTRGDVGFAFTFKWDQDAEPVTFDKIRVRLFNPFGSPTEVDITREFDGSSTDFVRDLDMGDQLQRIVTASPLDKATIEIEVTASRESVTHKQTFKASDFVEKRNTATETADDLAAKFTVEKVKPLYTLPDRTFISPPLPKTAKQLKMASNPMFAGDFAGAAAGGGAAAPAVENFTISKVWIEPGCIVCDACEGIFPEVFEVTDSTCLIRPGAPLNDGLRVQEAAEACPVEVIKFTKAS</sequence>
<dbReference type="Gene3D" id="3.30.70.20">
    <property type="match status" value="1"/>
</dbReference>
<dbReference type="EMBL" id="JAYGJQ010000003">
    <property type="protein sequence ID" value="MEA9358569.1"/>
    <property type="molecule type" value="Genomic_DNA"/>
</dbReference>
<evidence type="ECO:0000256" key="1">
    <source>
        <dbReference type="SAM" id="Phobius"/>
    </source>
</evidence>